<name>A0A9N9IPC3_9GLOM</name>
<dbReference type="EMBL" id="CAJVPZ010033376">
    <property type="protein sequence ID" value="CAG8744149.1"/>
    <property type="molecule type" value="Genomic_DNA"/>
</dbReference>
<organism evidence="2 3">
    <name type="scientific">Racocetra fulgida</name>
    <dbReference type="NCBI Taxonomy" id="60492"/>
    <lineage>
        <taxon>Eukaryota</taxon>
        <taxon>Fungi</taxon>
        <taxon>Fungi incertae sedis</taxon>
        <taxon>Mucoromycota</taxon>
        <taxon>Glomeromycotina</taxon>
        <taxon>Glomeromycetes</taxon>
        <taxon>Diversisporales</taxon>
        <taxon>Gigasporaceae</taxon>
        <taxon>Racocetra</taxon>
    </lineage>
</organism>
<protein>
    <submittedName>
        <fullName evidence="2">1947_t:CDS:1</fullName>
    </submittedName>
</protein>
<evidence type="ECO:0000313" key="3">
    <source>
        <dbReference type="Proteomes" id="UP000789396"/>
    </source>
</evidence>
<dbReference type="AlphaFoldDB" id="A0A9N9IPC3"/>
<proteinExistence type="predicted"/>
<feature type="non-terminal residue" evidence="2">
    <location>
        <position position="48"/>
    </location>
</feature>
<sequence length="48" mass="5394">MTDTKKPQEQTESLPFETGDETSKQVKDKENDENKISPEIIVEAGART</sequence>
<evidence type="ECO:0000313" key="2">
    <source>
        <dbReference type="EMBL" id="CAG8744149.1"/>
    </source>
</evidence>
<feature type="compositionally biased region" description="Basic and acidic residues" evidence="1">
    <location>
        <begin position="21"/>
        <end position="36"/>
    </location>
</feature>
<keyword evidence="3" id="KW-1185">Reference proteome</keyword>
<dbReference type="Proteomes" id="UP000789396">
    <property type="component" value="Unassembled WGS sequence"/>
</dbReference>
<evidence type="ECO:0000256" key="1">
    <source>
        <dbReference type="SAM" id="MobiDB-lite"/>
    </source>
</evidence>
<gene>
    <name evidence="2" type="ORF">RFULGI_LOCUS13102</name>
</gene>
<accession>A0A9N9IPC3</accession>
<comment type="caution">
    <text evidence="2">The sequence shown here is derived from an EMBL/GenBank/DDBJ whole genome shotgun (WGS) entry which is preliminary data.</text>
</comment>
<dbReference type="OrthoDB" id="2380811at2759"/>
<feature type="region of interest" description="Disordered" evidence="1">
    <location>
        <begin position="1"/>
        <end position="48"/>
    </location>
</feature>
<reference evidence="2" key="1">
    <citation type="submission" date="2021-06" db="EMBL/GenBank/DDBJ databases">
        <authorList>
            <person name="Kallberg Y."/>
            <person name="Tangrot J."/>
            <person name="Rosling A."/>
        </authorList>
    </citation>
    <scope>NUCLEOTIDE SEQUENCE</scope>
    <source>
        <strain evidence="2">IN212</strain>
    </source>
</reference>